<organism evidence="1">
    <name type="scientific">marine metagenome</name>
    <dbReference type="NCBI Taxonomy" id="408172"/>
    <lineage>
        <taxon>unclassified sequences</taxon>
        <taxon>metagenomes</taxon>
        <taxon>ecological metagenomes</taxon>
    </lineage>
</organism>
<proteinExistence type="predicted"/>
<accession>A0A382VVM4</accession>
<protein>
    <submittedName>
        <fullName evidence="1">Uncharacterized protein</fullName>
    </submittedName>
</protein>
<dbReference type="AlphaFoldDB" id="A0A382VVM4"/>
<name>A0A382VVM4_9ZZZZ</name>
<reference evidence="1" key="1">
    <citation type="submission" date="2018-05" db="EMBL/GenBank/DDBJ databases">
        <authorList>
            <person name="Lanie J.A."/>
            <person name="Ng W.-L."/>
            <person name="Kazmierczak K.M."/>
            <person name="Andrzejewski T.M."/>
            <person name="Davidsen T.M."/>
            <person name="Wayne K.J."/>
            <person name="Tettelin H."/>
            <person name="Glass J.I."/>
            <person name="Rusch D."/>
            <person name="Podicherti R."/>
            <person name="Tsui H.-C.T."/>
            <person name="Winkler M.E."/>
        </authorList>
    </citation>
    <scope>NUCLEOTIDE SEQUENCE</scope>
</reference>
<gene>
    <name evidence="1" type="ORF">METZ01_LOCUS403510</name>
</gene>
<sequence length="40" mass="4670">PNNSFEFASISLLREYLTENVNDKRSKLINRVVLITQSFL</sequence>
<dbReference type="EMBL" id="UINC01155039">
    <property type="protein sequence ID" value="SVD50656.1"/>
    <property type="molecule type" value="Genomic_DNA"/>
</dbReference>
<evidence type="ECO:0000313" key="1">
    <source>
        <dbReference type="EMBL" id="SVD50656.1"/>
    </source>
</evidence>
<feature type="non-terminal residue" evidence="1">
    <location>
        <position position="1"/>
    </location>
</feature>